<dbReference type="PANTHER" id="PTHR43040">
    <property type="entry name" value="RIBONUCLEASE D"/>
    <property type="match status" value="1"/>
</dbReference>
<name>A0A9P7Y7Y1_9HELO</name>
<keyword evidence="3" id="KW-1185">Reference proteome</keyword>
<proteinExistence type="predicted"/>
<accession>A0A9P7Y7Y1</accession>
<dbReference type="InterPro" id="IPR036397">
    <property type="entry name" value="RNaseH_sf"/>
</dbReference>
<reference evidence="2" key="1">
    <citation type="journal article" date="2021" name="IMA Fungus">
        <title>Genomic characterization of three marine fungi, including Emericellopsis atlantica sp. nov. with signatures of a generalist lifestyle and marine biomass degradation.</title>
        <authorList>
            <person name="Hagestad O.C."/>
            <person name="Hou L."/>
            <person name="Andersen J.H."/>
            <person name="Hansen E.H."/>
            <person name="Altermark B."/>
            <person name="Li C."/>
            <person name="Kuhnert E."/>
            <person name="Cox R.J."/>
            <person name="Crous P.W."/>
            <person name="Spatafora J.W."/>
            <person name="Lail K."/>
            <person name="Amirebrahimi M."/>
            <person name="Lipzen A."/>
            <person name="Pangilinan J."/>
            <person name="Andreopoulos W."/>
            <person name="Hayes R.D."/>
            <person name="Ng V."/>
            <person name="Grigoriev I.V."/>
            <person name="Jackson S.A."/>
            <person name="Sutton T.D.S."/>
            <person name="Dobson A.D.W."/>
            <person name="Rama T."/>
        </authorList>
    </citation>
    <scope>NUCLEOTIDE SEQUENCE</scope>
    <source>
        <strain evidence="2">TRa018bII</strain>
    </source>
</reference>
<dbReference type="SUPFAM" id="SSF53098">
    <property type="entry name" value="Ribonuclease H-like"/>
    <property type="match status" value="1"/>
</dbReference>
<evidence type="ECO:0000313" key="2">
    <source>
        <dbReference type="EMBL" id="KAG9228183.1"/>
    </source>
</evidence>
<dbReference type="Gene3D" id="3.30.420.10">
    <property type="entry name" value="Ribonuclease H-like superfamily/Ribonuclease H"/>
    <property type="match status" value="1"/>
</dbReference>
<dbReference type="AlphaFoldDB" id="A0A9P7Y7Y1"/>
<dbReference type="GO" id="GO:0008408">
    <property type="term" value="F:3'-5' exonuclease activity"/>
    <property type="evidence" value="ECO:0007669"/>
    <property type="project" value="InterPro"/>
</dbReference>
<gene>
    <name evidence="2" type="ORF">BJ875DRAFT_528179</name>
</gene>
<dbReference type="OrthoDB" id="26838at2759"/>
<dbReference type="PANTHER" id="PTHR43040:SF1">
    <property type="entry name" value="RIBONUCLEASE D"/>
    <property type="match status" value="1"/>
</dbReference>
<organism evidence="2 3">
    <name type="scientific">Amylocarpus encephaloides</name>
    <dbReference type="NCBI Taxonomy" id="45428"/>
    <lineage>
        <taxon>Eukaryota</taxon>
        <taxon>Fungi</taxon>
        <taxon>Dikarya</taxon>
        <taxon>Ascomycota</taxon>
        <taxon>Pezizomycotina</taxon>
        <taxon>Leotiomycetes</taxon>
        <taxon>Helotiales</taxon>
        <taxon>Helotiales incertae sedis</taxon>
        <taxon>Amylocarpus</taxon>
    </lineage>
</organism>
<dbReference type="InterPro" id="IPR012337">
    <property type="entry name" value="RNaseH-like_sf"/>
</dbReference>
<dbReference type="GO" id="GO:0003676">
    <property type="term" value="F:nucleic acid binding"/>
    <property type="evidence" value="ECO:0007669"/>
    <property type="project" value="InterPro"/>
</dbReference>
<protein>
    <submittedName>
        <fullName evidence="2">Ribonuclease H-like domain-containing protein</fullName>
    </submittedName>
</protein>
<dbReference type="Pfam" id="PF01612">
    <property type="entry name" value="DNA_pol_A_exo1"/>
    <property type="match status" value="1"/>
</dbReference>
<dbReference type="Proteomes" id="UP000824998">
    <property type="component" value="Unassembled WGS sequence"/>
</dbReference>
<dbReference type="EMBL" id="MU252031">
    <property type="protein sequence ID" value="KAG9228183.1"/>
    <property type="molecule type" value="Genomic_DNA"/>
</dbReference>
<evidence type="ECO:0000313" key="3">
    <source>
        <dbReference type="Proteomes" id="UP000824998"/>
    </source>
</evidence>
<sequence length="262" mass="29213">MSTCVPTSTVIPAASTQTPIPSISNPALIYSVAELEAFLSTIPPSSTLYLDLEGNNICRHGTISIITILIHPQRIVRLIDVLVLGDSAFTIASNSGTTLKSLFEDPEIPKCLWDVRNDADALWALYQVGLAGVTDIQLLENASRCGDKKYLRGLAKSIQCDLDLGFAVSQRWYRTKKDIGRLMDANVFATRPMDDKTIEYCANDVLHLPELHVIFLERIEDDWLAKAKKESECRLARAHSPRYWPSSPWKARGPWGSGYSKY</sequence>
<dbReference type="GO" id="GO:0006139">
    <property type="term" value="P:nucleobase-containing compound metabolic process"/>
    <property type="evidence" value="ECO:0007669"/>
    <property type="project" value="InterPro"/>
</dbReference>
<comment type="caution">
    <text evidence="2">The sequence shown here is derived from an EMBL/GenBank/DDBJ whole genome shotgun (WGS) entry which is preliminary data.</text>
</comment>
<feature type="domain" description="3'-5' exonuclease" evidence="1">
    <location>
        <begin position="31"/>
        <end position="219"/>
    </location>
</feature>
<evidence type="ECO:0000259" key="1">
    <source>
        <dbReference type="Pfam" id="PF01612"/>
    </source>
</evidence>
<dbReference type="InterPro" id="IPR002562">
    <property type="entry name" value="3'-5'_exonuclease_dom"/>
</dbReference>